<feature type="region of interest" description="Disordered" evidence="1">
    <location>
        <begin position="145"/>
        <end position="174"/>
    </location>
</feature>
<keyword evidence="3" id="KW-1185">Reference proteome</keyword>
<dbReference type="PANTHER" id="PTHR31903:SF12">
    <property type="match status" value="1"/>
</dbReference>
<organism evidence="2 3">
    <name type="scientific">Jatropha curcas</name>
    <name type="common">Barbados nut</name>
    <dbReference type="NCBI Taxonomy" id="180498"/>
    <lineage>
        <taxon>Eukaryota</taxon>
        <taxon>Viridiplantae</taxon>
        <taxon>Streptophyta</taxon>
        <taxon>Embryophyta</taxon>
        <taxon>Tracheophyta</taxon>
        <taxon>Spermatophyta</taxon>
        <taxon>Magnoliopsida</taxon>
        <taxon>eudicotyledons</taxon>
        <taxon>Gunneridae</taxon>
        <taxon>Pentapetalae</taxon>
        <taxon>rosids</taxon>
        <taxon>fabids</taxon>
        <taxon>Malpighiales</taxon>
        <taxon>Euphorbiaceae</taxon>
        <taxon>Crotonoideae</taxon>
        <taxon>Jatropheae</taxon>
        <taxon>Jatropha</taxon>
    </lineage>
</organism>
<accession>A0A067K3Y5</accession>
<evidence type="ECO:0000256" key="1">
    <source>
        <dbReference type="SAM" id="MobiDB-lite"/>
    </source>
</evidence>
<gene>
    <name evidence="2" type="ORF">JCGZ_13770</name>
</gene>
<dbReference type="KEGG" id="jcu:105640874"/>
<dbReference type="PANTHER" id="PTHR31903">
    <property type="entry name" value="F12F1.11-RELATED"/>
    <property type="match status" value="1"/>
</dbReference>
<dbReference type="OrthoDB" id="1937859at2759"/>
<name>A0A067K3Y5_JATCU</name>
<reference evidence="2 3" key="1">
    <citation type="journal article" date="2014" name="PLoS ONE">
        <title>Global Analysis of Gene Expression Profiles in Physic Nut (Jatropha curcas L.) Seedlings Exposed to Salt Stress.</title>
        <authorList>
            <person name="Zhang L."/>
            <person name="Zhang C."/>
            <person name="Wu P."/>
            <person name="Chen Y."/>
            <person name="Li M."/>
            <person name="Jiang H."/>
            <person name="Wu G."/>
        </authorList>
    </citation>
    <scope>NUCLEOTIDE SEQUENCE [LARGE SCALE GENOMIC DNA]</scope>
    <source>
        <strain evidence="3">cv. GZQX0401</strain>
        <tissue evidence="2">Young leaves</tissue>
    </source>
</reference>
<protein>
    <submittedName>
        <fullName evidence="2">Uncharacterized protein</fullName>
    </submittedName>
</protein>
<dbReference type="Proteomes" id="UP000027138">
    <property type="component" value="Unassembled WGS sequence"/>
</dbReference>
<dbReference type="EMBL" id="KK914641">
    <property type="protein sequence ID" value="KDP30827.1"/>
    <property type="molecule type" value="Genomic_DNA"/>
</dbReference>
<evidence type="ECO:0000313" key="2">
    <source>
        <dbReference type="EMBL" id="KDP30827.1"/>
    </source>
</evidence>
<sequence length="196" mass="22339">MKNLYKKGKVHPSPPITDHSSLLPATILTLAAALSAEDREVLAYLISCSGTSSNSNFIGHRETTQNSSDGRDHDPVFDCNCFSCYMNYWARWDSSPNRQVIHDIIEAYEEGLFQKKKKSLKKKKNNKKEKGKRVYDELKEISSSNTEEKLMKESESVEKNSPAEAEGFDEELEKDSTVRKITSFIGEKIWGFFSRD</sequence>
<dbReference type="STRING" id="180498.A0A067K3Y5"/>
<dbReference type="AlphaFoldDB" id="A0A067K3Y5"/>
<feature type="compositionally biased region" description="Basic and acidic residues" evidence="1">
    <location>
        <begin position="145"/>
        <end position="158"/>
    </location>
</feature>
<evidence type="ECO:0000313" key="3">
    <source>
        <dbReference type="Proteomes" id="UP000027138"/>
    </source>
</evidence>
<proteinExistence type="predicted"/>